<organism evidence="1 2">
    <name type="scientific">Marinomonas rhodophyticola</name>
    <dbReference type="NCBI Taxonomy" id="2992803"/>
    <lineage>
        <taxon>Bacteria</taxon>
        <taxon>Pseudomonadati</taxon>
        <taxon>Pseudomonadota</taxon>
        <taxon>Gammaproteobacteria</taxon>
        <taxon>Oceanospirillales</taxon>
        <taxon>Oceanospirillaceae</taxon>
        <taxon>Marinomonas</taxon>
    </lineage>
</organism>
<dbReference type="EMBL" id="JAPEUL010000007">
    <property type="protein sequence ID" value="MCW4629271.1"/>
    <property type="molecule type" value="Genomic_DNA"/>
</dbReference>
<accession>A0ABT3KFF4</accession>
<proteinExistence type="predicted"/>
<sequence>MTLKKLDAMALFNAWQTLDSGASAQLRRVTKPDELQDIPAFYRLVQPFGWQEKDNQRQLLSMVFCLSSGKNVVKNTAEKVSLGRALAKTGAINERRVFQLIRADYPNDLVQLRRLLIHAQPTLNWDDFAQQLQYWGAKAKRQLLEDFVLATPKKD</sequence>
<keyword evidence="2" id="KW-1185">Reference proteome</keyword>
<evidence type="ECO:0000313" key="2">
    <source>
        <dbReference type="Proteomes" id="UP001431181"/>
    </source>
</evidence>
<dbReference type="RefSeq" id="WP_265218456.1">
    <property type="nucleotide sequence ID" value="NZ_JAPEUL010000007.1"/>
</dbReference>
<dbReference type="Pfam" id="PF09485">
    <property type="entry name" value="CRISPR_Cse2"/>
    <property type="match status" value="1"/>
</dbReference>
<dbReference type="InterPro" id="IPR013382">
    <property type="entry name" value="CRISPR-assoc_prot_Cse2"/>
</dbReference>
<dbReference type="Gene3D" id="1.10.520.40">
    <property type="entry name" value="CRISPR-associated protein Cse2"/>
    <property type="match status" value="1"/>
</dbReference>
<protein>
    <submittedName>
        <fullName evidence="1">Type I-E CRISPR-associated protein Cse2/CasB</fullName>
    </submittedName>
</protein>
<gene>
    <name evidence="1" type="primary">casB</name>
    <name evidence="1" type="ORF">ONZ52_09970</name>
</gene>
<evidence type="ECO:0000313" key="1">
    <source>
        <dbReference type="EMBL" id="MCW4629271.1"/>
    </source>
</evidence>
<dbReference type="CDD" id="cd09670">
    <property type="entry name" value="Cse2_I-E"/>
    <property type="match status" value="1"/>
</dbReference>
<dbReference type="NCBIfam" id="TIGR02548">
    <property type="entry name" value="casB_cse2"/>
    <property type="match status" value="1"/>
</dbReference>
<reference evidence="1" key="1">
    <citation type="submission" date="2022-11" db="EMBL/GenBank/DDBJ databases">
        <title>Marinomonas sp. nov., isolated from marine algae.</title>
        <authorList>
            <person name="Choi D.G."/>
            <person name="Kim J.M."/>
            <person name="Lee J.K."/>
            <person name="Baek J.H."/>
            <person name="Jeon C.O."/>
        </authorList>
    </citation>
    <scope>NUCLEOTIDE SEQUENCE</scope>
    <source>
        <strain evidence="1">KJ51-3</strain>
    </source>
</reference>
<name>A0ABT3KFF4_9GAMM</name>
<dbReference type="InterPro" id="IPR038287">
    <property type="entry name" value="Cse2_sf"/>
</dbReference>
<comment type="caution">
    <text evidence="1">The sequence shown here is derived from an EMBL/GenBank/DDBJ whole genome shotgun (WGS) entry which is preliminary data.</text>
</comment>
<dbReference type="Proteomes" id="UP001431181">
    <property type="component" value="Unassembled WGS sequence"/>
</dbReference>